<accession>A0A2M8R9B0</accession>
<name>A0A2M8R9B0_9BRAD</name>
<gene>
    <name evidence="3" type="ORF">CVM73_14365</name>
</gene>
<feature type="compositionally biased region" description="Polar residues" evidence="1">
    <location>
        <begin position="81"/>
        <end position="92"/>
    </location>
</feature>
<feature type="chain" id="PRO_5014967628" evidence="2">
    <location>
        <begin position="22"/>
        <end position="92"/>
    </location>
</feature>
<comment type="caution">
    <text evidence="3">The sequence shown here is derived from an EMBL/GenBank/DDBJ whole genome shotgun (WGS) entry which is preliminary data.</text>
</comment>
<keyword evidence="2" id="KW-0732">Signal</keyword>
<feature type="signal peptide" evidence="2">
    <location>
        <begin position="1"/>
        <end position="21"/>
    </location>
</feature>
<evidence type="ECO:0000256" key="1">
    <source>
        <dbReference type="SAM" id="MobiDB-lite"/>
    </source>
</evidence>
<dbReference type="OrthoDB" id="8237572at2"/>
<evidence type="ECO:0000313" key="4">
    <source>
        <dbReference type="Proteomes" id="UP000231194"/>
    </source>
</evidence>
<reference evidence="3 4" key="1">
    <citation type="submission" date="2017-11" db="EMBL/GenBank/DDBJ databases">
        <title>Bradyrhizobium forestalis sp. nov., an efficient nitrogen-fixing bacterium isolated from nodules of forest legume species in the Amazon.</title>
        <authorList>
            <person name="Costa E.M."/>
            <person name="Guimaraes A."/>
            <person name="Carvalho T.S."/>
            <person name="Rodrigues T.L."/>
            <person name="Ribeiro P.R.A."/>
            <person name="Lebbe L."/>
            <person name="Willems A."/>
            <person name="Moreira F.M.S."/>
        </authorList>
    </citation>
    <scope>NUCLEOTIDE SEQUENCE [LARGE SCALE GENOMIC DNA]</scope>
    <source>
        <strain evidence="3 4">INPA54B</strain>
    </source>
</reference>
<sequence>MLIRGFALSAALLAFAPDAIAGEPQPGVFRRASCTLVRYYVAKYSAAAAETWARSHGATEAEIEAARRCLTNAPQTPGPAKTQTVTAGWTGQ</sequence>
<evidence type="ECO:0000313" key="3">
    <source>
        <dbReference type="EMBL" id="PJG54425.1"/>
    </source>
</evidence>
<protein>
    <submittedName>
        <fullName evidence="3">Uncharacterized protein</fullName>
    </submittedName>
</protein>
<dbReference type="AlphaFoldDB" id="A0A2M8R9B0"/>
<dbReference type="RefSeq" id="WP_100232619.1">
    <property type="nucleotide sequence ID" value="NZ_PGVG01000010.1"/>
</dbReference>
<dbReference type="Proteomes" id="UP000231194">
    <property type="component" value="Unassembled WGS sequence"/>
</dbReference>
<proteinExistence type="predicted"/>
<organism evidence="3 4">
    <name type="scientific">Bradyrhizobium forestalis</name>
    <dbReference type="NCBI Taxonomy" id="1419263"/>
    <lineage>
        <taxon>Bacteria</taxon>
        <taxon>Pseudomonadati</taxon>
        <taxon>Pseudomonadota</taxon>
        <taxon>Alphaproteobacteria</taxon>
        <taxon>Hyphomicrobiales</taxon>
        <taxon>Nitrobacteraceae</taxon>
        <taxon>Bradyrhizobium</taxon>
    </lineage>
</organism>
<keyword evidence="4" id="KW-1185">Reference proteome</keyword>
<feature type="region of interest" description="Disordered" evidence="1">
    <location>
        <begin position="71"/>
        <end position="92"/>
    </location>
</feature>
<dbReference type="EMBL" id="PGVG01000010">
    <property type="protein sequence ID" value="PJG54425.1"/>
    <property type="molecule type" value="Genomic_DNA"/>
</dbReference>
<evidence type="ECO:0000256" key="2">
    <source>
        <dbReference type="SAM" id="SignalP"/>
    </source>
</evidence>